<keyword evidence="1" id="KW-0560">Oxidoreductase</keyword>
<evidence type="ECO:0000313" key="5">
    <source>
        <dbReference type="Proteomes" id="UP000193710"/>
    </source>
</evidence>
<dbReference type="NCBIfam" id="NF009588">
    <property type="entry name" value="PRK13029.1"/>
    <property type="match status" value="1"/>
</dbReference>
<reference evidence="4 5" key="1">
    <citation type="submission" date="2016-01" db="EMBL/GenBank/DDBJ databases">
        <title>The new phylogeny of the genus Mycobacterium.</title>
        <authorList>
            <person name="Tarcisio F."/>
            <person name="Conor M."/>
            <person name="Antonella G."/>
            <person name="Elisabetta G."/>
            <person name="Giulia F.S."/>
            <person name="Sara T."/>
            <person name="Anna F."/>
            <person name="Clotilde B."/>
            <person name="Roberto B."/>
            <person name="Veronica D.S."/>
            <person name="Fabio R."/>
            <person name="Monica P."/>
            <person name="Olivier J."/>
            <person name="Enrico T."/>
            <person name="Nicola S."/>
        </authorList>
    </citation>
    <scope>NUCLEOTIDE SEQUENCE [LARGE SCALE GENOMIC DNA]</scope>
    <source>
        <strain evidence="4 5">DSM 44626</strain>
    </source>
</reference>
<dbReference type="SUPFAM" id="SSF52518">
    <property type="entry name" value="Thiamin diphosphate-binding fold (THDP-binding)"/>
    <property type="match status" value="2"/>
</dbReference>
<dbReference type="CDD" id="cd07034">
    <property type="entry name" value="TPP_PYR_PFOR_IOR-alpha_like"/>
    <property type="match status" value="1"/>
</dbReference>
<organism evidence="4 5">
    <name type="scientific">Mycobacterium triplex</name>
    <dbReference type="NCBI Taxonomy" id="47839"/>
    <lineage>
        <taxon>Bacteria</taxon>
        <taxon>Bacillati</taxon>
        <taxon>Actinomycetota</taxon>
        <taxon>Actinomycetes</taxon>
        <taxon>Mycobacteriales</taxon>
        <taxon>Mycobacteriaceae</taxon>
        <taxon>Mycobacterium</taxon>
        <taxon>Mycobacterium simiae complex</taxon>
    </lineage>
</organism>
<dbReference type="Pfam" id="PF20169">
    <property type="entry name" value="DUF6537"/>
    <property type="match status" value="1"/>
</dbReference>
<evidence type="ECO:0000256" key="1">
    <source>
        <dbReference type="ARBA" id="ARBA00023002"/>
    </source>
</evidence>
<dbReference type="InterPro" id="IPR009014">
    <property type="entry name" value="Transketo_C/PFOR_II"/>
</dbReference>
<proteinExistence type="predicted"/>
<dbReference type="Pfam" id="PF01558">
    <property type="entry name" value="POR"/>
    <property type="match status" value="1"/>
</dbReference>
<comment type="caution">
    <text evidence="4">The sequence shown here is derived from an EMBL/GenBank/DDBJ whole genome shotgun (WGS) entry which is preliminary data.</text>
</comment>
<dbReference type="InterPro" id="IPR002869">
    <property type="entry name" value="Pyrv_flavodox_OxRed_cen"/>
</dbReference>
<evidence type="ECO:0000259" key="3">
    <source>
        <dbReference type="Pfam" id="PF20169"/>
    </source>
</evidence>
<dbReference type="Proteomes" id="UP000193710">
    <property type="component" value="Unassembled WGS sequence"/>
</dbReference>
<evidence type="ECO:0000313" key="4">
    <source>
        <dbReference type="EMBL" id="ORW99164.1"/>
    </source>
</evidence>
<dbReference type="InterPro" id="IPR002880">
    <property type="entry name" value="Pyrv_Fd/Flavodoxin_OxRdtase_N"/>
</dbReference>
<dbReference type="SUPFAM" id="SSF52922">
    <property type="entry name" value="TK C-terminal domain-like"/>
    <property type="match status" value="1"/>
</dbReference>
<evidence type="ECO:0000259" key="2">
    <source>
        <dbReference type="Pfam" id="PF01558"/>
    </source>
</evidence>
<dbReference type="PANTHER" id="PTHR48084">
    <property type="entry name" value="2-OXOGLUTARATE OXIDOREDUCTASE SUBUNIT KORB-RELATED"/>
    <property type="match status" value="1"/>
</dbReference>
<name>A0ABX3VXR2_9MYCO</name>
<dbReference type="EMBL" id="LQPY01000042">
    <property type="protein sequence ID" value="ORW99164.1"/>
    <property type="molecule type" value="Genomic_DNA"/>
</dbReference>
<dbReference type="PANTHER" id="PTHR48084:SF3">
    <property type="entry name" value="SUBUNIT OF PYRUVATE:FLAVODOXIN OXIDOREDUCTASE"/>
    <property type="match status" value="1"/>
</dbReference>
<accession>A0ABX3VXR2</accession>
<dbReference type="InterPro" id="IPR046667">
    <property type="entry name" value="DUF6537"/>
</dbReference>
<dbReference type="SUPFAM" id="SSF53323">
    <property type="entry name" value="Pyruvate-ferredoxin oxidoreductase, PFOR, domain III"/>
    <property type="match status" value="1"/>
</dbReference>
<sequence>MTGIQALVRLPLQQQRRDGCDGRTTATFISGYQGSPLGTYDMELERARKILDEHHIVFQPGLNEELAATAVMGSQLINEVGQQRFDGVCGIWYGKAPGVDRASDALRHANLVGVPPTGGAIVLAGDDPSAKSSTLPCASETALFDVGIPFLFPADVQEVLDFGVHAFALSRCSGLWAGMKIVTNVADGSATVNLASDRVQPQMVQIEDNGRPITHQPNAILIGAQLEELERTQWNARLDAARRYIAVNGLNQIVADAPGAKVGIVAPGKSYVDVIEALHRMGLDGNAIGEAGIRLLKVGAPFPMDPMIVREFASGLREIIVIEEKRAFVELFVKDALYGTPDQPRIVGKHDERGAVLMPINGEGSPDLIARILAPRLCGAGGTPLKYEGEHTRIPLPLIASHTQSPARTPYFCSGCPHNTSTKVPEGSVVGAGIGCHGLVMIMDAKQVGNIIGVTQMGGEGAQWIGLAPFTEVPHLIQDIGDGTFMHSGSLAIRAAVAAGVNITYKLLYNSAVAMTGGQAPVGALSVQGIVELLLAEGVQKVIVTTEDTTRYRKVKLPRGVKVLDRSRLLEAEQQLAKIPGVTVLLHDQECAAEKRRKRKRGKMDDPATRIFINERICEGCGDCGEKSNCLSVEPVDTDFGRKTKINQSSCNKDYACVNGDCPSFVEVIPSGRKLAAKIEPLAPDDFSAPQRLSENTDFSMRITGIGGTGVVTLAQVLATAATLDGWIVRGLDQTGMAQKGGPVVSDLRFTCTDQIRANKLASDDCDLYLGCDVLVAAAEGNLRVADPQRTFGVVSSAVVPTGAMVVNTQVSFPDLTELQARIAKRMRPNSFHLVDARSLTESLFGSSQTENMLLVGVAFQAGALPLTAESIEKAITLNGVAVEANLQAFRRGRQVVAAPEQLADTAGKRWRSARAALRGKRHARADAVLARIASQPNSELERVMNVLVPELIAYQNVRYARRYASLVERIRARESEVTASGGDALASAVGRNLFKLMAYKDEAEVARLSIDGQLQAALDEEFGPGARIVYKLHPPALRALGVDRKVALGPWFKPAFHALYLMRHLRGTPLNPFGLGKVRRLERELIKEYIHVLTEIDQHLTTANHATAVEIAELPDMVRGYEDIKMRNVAKYRERLAELLAQLMASSDPATAVKAGRA</sequence>
<feature type="domain" description="Pyruvate/ketoisovalerate oxidoreductase catalytic" evidence="2">
    <location>
        <begin position="707"/>
        <end position="895"/>
    </location>
</feature>
<dbReference type="InterPro" id="IPR051457">
    <property type="entry name" value="2-oxoacid:Fd_oxidoreductase"/>
</dbReference>
<dbReference type="NCBIfam" id="NF009589">
    <property type="entry name" value="PRK13030.1"/>
    <property type="match status" value="1"/>
</dbReference>
<gene>
    <name evidence="4" type="ORF">AWC29_29300</name>
</gene>
<protein>
    <submittedName>
        <fullName evidence="4">2-oxoacid ferredoxin oxidoreductase</fullName>
    </submittedName>
</protein>
<dbReference type="InterPro" id="IPR019752">
    <property type="entry name" value="Pyrv/ketoisovalerate_OxRed_cat"/>
</dbReference>
<dbReference type="InterPro" id="IPR029061">
    <property type="entry name" value="THDP-binding"/>
</dbReference>
<dbReference type="Gene3D" id="3.40.920.10">
    <property type="entry name" value="Pyruvate-ferredoxin oxidoreductase, PFOR, domain III"/>
    <property type="match status" value="1"/>
</dbReference>
<feature type="domain" description="DUF6537" evidence="3">
    <location>
        <begin position="946"/>
        <end position="1138"/>
    </location>
</feature>
<dbReference type="Gene3D" id="3.40.50.970">
    <property type="match status" value="1"/>
</dbReference>
<keyword evidence="5" id="KW-1185">Reference proteome</keyword>